<accession>A0A552U8H8</accession>
<feature type="transmembrane region" description="Helical" evidence="1">
    <location>
        <begin position="78"/>
        <end position="98"/>
    </location>
</feature>
<dbReference type="Proteomes" id="UP000317894">
    <property type="component" value="Unassembled WGS sequence"/>
</dbReference>
<dbReference type="AlphaFoldDB" id="A0A552U8H8"/>
<dbReference type="PANTHER" id="PTHR34220">
    <property type="entry name" value="SENSOR HISTIDINE KINASE YPDA"/>
    <property type="match status" value="1"/>
</dbReference>
<evidence type="ECO:0000256" key="1">
    <source>
        <dbReference type="SAM" id="Phobius"/>
    </source>
</evidence>
<evidence type="ECO:0000259" key="2">
    <source>
        <dbReference type="SMART" id="SM00387"/>
    </source>
</evidence>
<feature type="transmembrane region" description="Helical" evidence="1">
    <location>
        <begin position="20"/>
        <end position="41"/>
    </location>
</feature>
<keyword evidence="3" id="KW-0808">Transferase</keyword>
<keyword evidence="1" id="KW-1133">Transmembrane helix</keyword>
<feature type="transmembrane region" description="Helical" evidence="1">
    <location>
        <begin position="118"/>
        <end position="143"/>
    </location>
</feature>
<evidence type="ECO:0000313" key="4">
    <source>
        <dbReference type="Proteomes" id="UP000317894"/>
    </source>
</evidence>
<sequence length="397" mass="43241">MAFDDLRNQTFFHDKNRAFWLLQGGGWGAYLLLRALGGLANSMGVPFILPTLIVTATGFSLTLLMAAAYRRIIRMKPVFVWTLTVAIVAAASALFSVLEVWAHATFYEPGWQPQGVEFLGAILLDLAVLGAWTGLYYGINYYLLLADQSRRMTTVAAQANSAQLEMLRYQLNPHFLFNTLNSISTLVLLKDTARANAMLSRLSSFLRYSLVGGLEGMATVAQEAEALKLYLDIERTRFEDRLRTRFDIAPNAMDARMPSLLLQPLVENAVKYAVTPMEEGADIHIDARLMGERLVITIADTGPGLSGARGPAGEIPVSAQGTGVGLANIRERLAQAYGEDQRFEVEANEPHGLIVLIDIPYQAFEGKGADFGGRIVQGALAGAQTGTQTLGGPREIA</sequence>
<gene>
    <name evidence="3" type="ORF">FMM06_12530</name>
</gene>
<dbReference type="Pfam" id="PF02518">
    <property type="entry name" value="HATPase_c"/>
    <property type="match status" value="1"/>
</dbReference>
<dbReference type="InterPro" id="IPR036890">
    <property type="entry name" value="HATPase_C_sf"/>
</dbReference>
<organism evidence="3 4">
    <name type="scientific">Glacieibacterium frigidum</name>
    <dbReference type="NCBI Taxonomy" id="2593303"/>
    <lineage>
        <taxon>Bacteria</taxon>
        <taxon>Pseudomonadati</taxon>
        <taxon>Pseudomonadota</taxon>
        <taxon>Alphaproteobacteria</taxon>
        <taxon>Sphingomonadales</taxon>
        <taxon>Sphingosinicellaceae</taxon>
        <taxon>Glacieibacterium</taxon>
    </lineage>
</organism>
<feature type="domain" description="Histidine kinase/HSP90-like ATPase" evidence="2">
    <location>
        <begin position="253"/>
        <end position="363"/>
    </location>
</feature>
<dbReference type="EMBL" id="VJWA01000002">
    <property type="protein sequence ID" value="TRW14522.1"/>
    <property type="molecule type" value="Genomic_DNA"/>
</dbReference>
<dbReference type="InterPro" id="IPR050640">
    <property type="entry name" value="Bact_2-comp_sensor_kinase"/>
</dbReference>
<dbReference type="GO" id="GO:0000155">
    <property type="term" value="F:phosphorelay sensor kinase activity"/>
    <property type="evidence" value="ECO:0007669"/>
    <property type="project" value="InterPro"/>
</dbReference>
<keyword evidence="3" id="KW-0418">Kinase</keyword>
<dbReference type="OrthoDB" id="2514702at2"/>
<dbReference type="InterPro" id="IPR003594">
    <property type="entry name" value="HATPase_dom"/>
</dbReference>
<dbReference type="InterPro" id="IPR010559">
    <property type="entry name" value="Sig_transdc_His_kin_internal"/>
</dbReference>
<dbReference type="Pfam" id="PF06580">
    <property type="entry name" value="His_kinase"/>
    <property type="match status" value="1"/>
</dbReference>
<dbReference type="PANTHER" id="PTHR34220:SF9">
    <property type="entry name" value="SIGNAL TRANSDUCTION HISTIDINE KINASE INTERNAL REGION DOMAIN-CONTAINING PROTEIN"/>
    <property type="match status" value="1"/>
</dbReference>
<proteinExistence type="predicted"/>
<protein>
    <submittedName>
        <fullName evidence="3">Sensor histidine kinase</fullName>
    </submittedName>
</protein>
<dbReference type="RefSeq" id="WP_144237727.1">
    <property type="nucleotide sequence ID" value="NZ_VJWA01000002.1"/>
</dbReference>
<feature type="transmembrane region" description="Helical" evidence="1">
    <location>
        <begin position="47"/>
        <end position="66"/>
    </location>
</feature>
<keyword evidence="1" id="KW-0812">Transmembrane</keyword>
<evidence type="ECO:0000313" key="3">
    <source>
        <dbReference type="EMBL" id="TRW14522.1"/>
    </source>
</evidence>
<keyword evidence="1" id="KW-0472">Membrane</keyword>
<dbReference type="Gene3D" id="3.30.565.10">
    <property type="entry name" value="Histidine kinase-like ATPase, C-terminal domain"/>
    <property type="match status" value="1"/>
</dbReference>
<dbReference type="SUPFAM" id="SSF55874">
    <property type="entry name" value="ATPase domain of HSP90 chaperone/DNA topoisomerase II/histidine kinase"/>
    <property type="match status" value="1"/>
</dbReference>
<dbReference type="SMART" id="SM00387">
    <property type="entry name" value="HATPase_c"/>
    <property type="match status" value="1"/>
</dbReference>
<name>A0A552U8H8_9SPHN</name>
<keyword evidence="4" id="KW-1185">Reference proteome</keyword>
<reference evidence="3 4" key="1">
    <citation type="submission" date="2019-07" db="EMBL/GenBank/DDBJ databases">
        <title>Novel species isolated from glacier.</title>
        <authorList>
            <person name="Liu Q."/>
            <person name="Xin Y.-H."/>
        </authorList>
    </citation>
    <scope>NUCLEOTIDE SEQUENCE [LARGE SCALE GENOMIC DNA]</scope>
    <source>
        <strain evidence="3 4">LB1R16</strain>
    </source>
</reference>
<dbReference type="GO" id="GO:0016020">
    <property type="term" value="C:membrane"/>
    <property type="evidence" value="ECO:0007669"/>
    <property type="project" value="InterPro"/>
</dbReference>
<comment type="caution">
    <text evidence="3">The sequence shown here is derived from an EMBL/GenBank/DDBJ whole genome shotgun (WGS) entry which is preliminary data.</text>
</comment>